<accession>A0A6P6PIC1</accession>
<dbReference type="AlphaFoldDB" id="A0A6P6PIC1"/>
<dbReference type="KEGG" id="caua:113100311"/>
<protein>
    <submittedName>
        <fullName evidence="4">Uncharacterized protein LOC113100311</fullName>
    </submittedName>
</protein>
<dbReference type="GeneID" id="113100311"/>
<gene>
    <name evidence="4" type="primary">LOC113100311</name>
</gene>
<dbReference type="Proteomes" id="UP000515129">
    <property type="component" value="Unplaced"/>
</dbReference>
<evidence type="ECO:0000313" key="4">
    <source>
        <dbReference type="RefSeq" id="XP_026120883.1"/>
    </source>
</evidence>
<feature type="region of interest" description="Disordered" evidence="2">
    <location>
        <begin position="183"/>
        <end position="203"/>
    </location>
</feature>
<sequence length="203" mass="24132">MRQTDLEFVRTCLDLENRQSQQQELLLEENQREIHTLRESQVLEYQMQTELESVKAELETQRQEMEQLRLDLQDSINQLQRNQQERSITNRNNRRTTFKWFIAHPVRSIINTLNTLKNLSMERTDRKNGRVGHYSYIPNESYKKAPAVEKRTSQMRLKRRESELDNQKKEMVQKTQICSMVSDLSNPLQAPESSQLPLLAEAQ</sequence>
<keyword evidence="3" id="KW-1185">Reference proteome</keyword>
<name>A0A6P6PIC1_CARAU</name>
<feature type="compositionally biased region" description="Polar residues" evidence="2">
    <location>
        <begin position="183"/>
        <end position="196"/>
    </location>
</feature>
<reference evidence="4" key="1">
    <citation type="submission" date="2025-08" db="UniProtKB">
        <authorList>
            <consortium name="RefSeq"/>
        </authorList>
    </citation>
    <scope>IDENTIFICATION</scope>
    <source>
        <strain evidence="4">Wakin</strain>
        <tissue evidence="4">Muscle</tissue>
    </source>
</reference>
<dbReference type="RefSeq" id="XP_026120883.1">
    <property type="nucleotide sequence ID" value="XM_026265098.1"/>
</dbReference>
<evidence type="ECO:0000256" key="2">
    <source>
        <dbReference type="SAM" id="MobiDB-lite"/>
    </source>
</evidence>
<organism evidence="3 4">
    <name type="scientific">Carassius auratus</name>
    <name type="common">Goldfish</name>
    <dbReference type="NCBI Taxonomy" id="7957"/>
    <lineage>
        <taxon>Eukaryota</taxon>
        <taxon>Metazoa</taxon>
        <taxon>Chordata</taxon>
        <taxon>Craniata</taxon>
        <taxon>Vertebrata</taxon>
        <taxon>Euteleostomi</taxon>
        <taxon>Actinopterygii</taxon>
        <taxon>Neopterygii</taxon>
        <taxon>Teleostei</taxon>
        <taxon>Ostariophysi</taxon>
        <taxon>Cypriniformes</taxon>
        <taxon>Cyprinidae</taxon>
        <taxon>Cyprininae</taxon>
        <taxon>Carassius</taxon>
    </lineage>
</organism>
<proteinExistence type="predicted"/>
<evidence type="ECO:0000313" key="3">
    <source>
        <dbReference type="Proteomes" id="UP000515129"/>
    </source>
</evidence>
<keyword evidence="1" id="KW-0175">Coiled coil</keyword>
<feature type="coiled-coil region" evidence="1">
    <location>
        <begin position="13"/>
        <end position="85"/>
    </location>
</feature>
<evidence type="ECO:0000256" key="1">
    <source>
        <dbReference type="SAM" id="Coils"/>
    </source>
</evidence>